<feature type="domain" description="Response regulatory" evidence="3">
    <location>
        <begin position="4"/>
        <end position="122"/>
    </location>
</feature>
<sequence>MIKRILFIDDNAEDGRIFQQIIQESFSSIAIDFASSGSQAFALLSKTRTDVIFLELIIPGMDGIECLTKLKINRNTKKIPVVLYTASKNEMEKKLALKLGAFDIISKTSNLSIRTDKIKKILSLSDHH</sequence>
<dbReference type="CDD" id="cd00156">
    <property type="entry name" value="REC"/>
    <property type="match status" value="1"/>
</dbReference>
<dbReference type="PANTHER" id="PTHR44591">
    <property type="entry name" value="STRESS RESPONSE REGULATOR PROTEIN 1"/>
    <property type="match status" value="1"/>
</dbReference>
<dbReference type="RefSeq" id="WP_073141939.1">
    <property type="nucleotide sequence ID" value="NZ_FQWQ01000005.1"/>
</dbReference>
<dbReference type="InterPro" id="IPR050595">
    <property type="entry name" value="Bact_response_regulator"/>
</dbReference>
<accession>A0A1M5WS30</accession>
<keyword evidence="1" id="KW-0597">Phosphoprotein</keyword>
<reference evidence="4 5" key="1">
    <citation type="submission" date="2016-11" db="EMBL/GenBank/DDBJ databases">
        <authorList>
            <person name="Jaros S."/>
            <person name="Januszkiewicz K."/>
            <person name="Wedrychowicz H."/>
        </authorList>
    </citation>
    <scope>NUCLEOTIDE SEQUENCE [LARGE SCALE GENOMIC DNA]</scope>
    <source>
        <strain evidence="4 5">DSM 24574</strain>
    </source>
</reference>
<evidence type="ECO:0000313" key="4">
    <source>
        <dbReference type="EMBL" id="SHH90377.1"/>
    </source>
</evidence>
<name>A0A1M5WS30_9BACT</name>
<dbReference type="SUPFAM" id="SSF52172">
    <property type="entry name" value="CheY-like"/>
    <property type="match status" value="1"/>
</dbReference>
<protein>
    <submittedName>
        <fullName evidence="4">Response regulator receiver domain-containing protein</fullName>
    </submittedName>
</protein>
<dbReference type="SMART" id="SM00448">
    <property type="entry name" value="REC"/>
    <property type="match status" value="1"/>
</dbReference>
<evidence type="ECO:0000259" key="3">
    <source>
        <dbReference type="PROSITE" id="PS50110"/>
    </source>
</evidence>
<evidence type="ECO:0000256" key="2">
    <source>
        <dbReference type="PROSITE-ProRule" id="PRU00169"/>
    </source>
</evidence>
<dbReference type="GO" id="GO:0000160">
    <property type="term" value="P:phosphorelay signal transduction system"/>
    <property type="evidence" value="ECO:0007669"/>
    <property type="project" value="InterPro"/>
</dbReference>
<keyword evidence="5" id="KW-1185">Reference proteome</keyword>
<evidence type="ECO:0000313" key="5">
    <source>
        <dbReference type="Proteomes" id="UP000184212"/>
    </source>
</evidence>
<gene>
    <name evidence="4" type="ORF">SAMN04488109_5962</name>
</gene>
<dbReference type="STRING" id="947013.SAMN04488109_5962"/>
<dbReference type="EMBL" id="FQWQ01000005">
    <property type="protein sequence ID" value="SHH90377.1"/>
    <property type="molecule type" value="Genomic_DNA"/>
</dbReference>
<dbReference type="PROSITE" id="PS50110">
    <property type="entry name" value="RESPONSE_REGULATORY"/>
    <property type="match status" value="1"/>
</dbReference>
<dbReference type="AlphaFoldDB" id="A0A1M5WS30"/>
<proteinExistence type="predicted"/>
<dbReference type="OrthoDB" id="7631574at2"/>
<comment type="caution">
    <text evidence="2">Lacks conserved residue(s) required for the propagation of feature annotation.</text>
</comment>
<dbReference type="InterPro" id="IPR011006">
    <property type="entry name" value="CheY-like_superfamily"/>
</dbReference>
<dbReference type="PANTHER" id="PTHR44591:SF3">
    <property type="entry name" value="RESPONSE REGULATORY DOMAIN-CONTAINING PROTEIN"/>
    <property type="match status" value="1"/>
</dbReference>
<evidence type="ECO:0000256" key="1">
    <source>
        <dbReference type="ARBA" id="ARBA00022553"/>
    </source>
</evidence>
<dbReference type="Proteomes" id="UP000184212">
    <property type="component" value="Unassembled WGS sequence"/>
</dbReference>
<dbReference type="InterPro" id="IPR001789">
    <property type="entry name" value="Sig_transdc_resp-reg_receiver"/>
</dbReference>
<organism evidence="4 5">
    <name type="scientific">Chryseolinea serpens</name>
    <dbReference type="NCBI Taxonomy" id="947013"/>
    <lineage>
        <taxon>Bacteria</taxon>
        <taxon>Pseudomonadati</taxon>
        <taxon>Bacteroidota</taxon>
        <taxon>Cytophagia</taxon>
        <taxon>Cytophagales</taxon>
        <taxon>Fulvivirgaceae</taxon>
        <taxon>Chryseolinea</taxon>
    </lineage>
</organism>
<dbReference type="Pfam" id="PF00072">
    <property type="entry name" value="Response_reg"/>
    <property type="match status" value="1"/>
</dbReference>
<dbReference type="Gene3D" id="3.40.50.2300">
    <property type="match status" value="1"/>
</dbReference>